<dbReference type="AlphaFoldDB" id="A0A0R3TG55"/>
<dbReference type="STRING" id="102285.A0A0R3TG55"/>
<accession>A0A0R3TG55</accession>
<evidence type="ECO:0000313" key="2">
    <source>
        <dbReference type="WBParaSite" id="HNAJ_0000604601-mRNA-1"/>
    </source>
</evidence>
<dbReference type="Pfam" id="PF02887">
    <property type="entry name" value="PK_C"/>
    <property type="match status" value="1"/>
</dbReference>
<dbReference type="WBParaSite" id="HNAJ_0000604601-mRNA-1">
    <property type="protein sequence ID" value="HNAJ_0000604601-mRNA-1"/>
    <property type="gene ID" value="HNAJ_0000604601"/>
</dbReference>
<reference evidence="2" key="1">
    <citation type="submission" date="2017-02" db="UniProtKB">
        <authorList>
            <consortium name="WormBaseParasite"/>
        </authorList>
    </citation>
    <scope>IDENTIFICATION</scope>
</reference>
<evidence type="ECO:0000259" key="1">
    <source>
        <dbReference type="Pfam" id="PF02887"/>
    </source>
</evidence>
<sequence>LESWSEDMDMRINAAVAAARNFGIVRPLDDVIIITGSIAGAGNTNTMQVFQESFLLVVVVVFIFRIIEEEEEEEELAGSLSGNI</sequence>
<dbReference type="SUPFAM" id="SSF52935">
    <property type="entry name" value="PK C-terminal domain-like"/>
    <property type="match status" value="1"/>
</dbReference>
<name>A0A0R3TG55_RODNA</name>
<feature type="domain" description="Pyruvate kinase C-terminal" evidence="1">
    <location>
        <begin position="5"/>
        <end position="49"/>
    </location>
</feature>
<organism evidence="2">
    <name type="scientific">Rodentolepis nana</name>
    <name type="common">Dwarf tapeworm</name>
    <name type="synonym">Hymenolepis nana</name>
    <dbReference type="NCBI Taxonomy" id="102285"/>
    <lineage>
        <taxon>Eukaryota</taxon>
        <taxon>Metazoa</taxon>
        <taxon>Spiralia</taxon>
        <taxon>Lophotrochozoa</taxon>
        <taxon>Platyhelminthes</taxon>
        <taxon>Cestoda</taxon>
        <taxon>Eucestoda</taxon>
        <taxon>Cyclophyllidea</taxon>
        <taxon>Hymenolepididae</taxon>
        <taxon>Rodentolepis</taxon>
    </lineage>
</organism>
<dbReference type="InterPro" id="IPR036918">
    <property type="entry name" value="Pyrv_Knase_C_sf"/>
</dbReference>
<dbReference type="InterPro" id="IPR015795">
    <property type="entry name" value="Pyrv_Knase_C"/>
</dbReference>
<proteinExistence type="predicted"/>
<protein>
    <submittedName>
        <fullName evidence="2">PK_C domain-containing protein</fullName>
    </submittedName>
</protein>
<dbReference type="Gene3D" id="3.40.1380.20">
    <property type="entry name" value="Pyruvate kinase, C-terminal domain"/>
    <property type="match status" value="1"/>
</dbReference>